<reference evidence="1 2" key="1">
    <citation type="journal article" date="2019" name="Sci. Rep.">
        <title>Orb-weaving spider Araneus ventricosus genome elucidates the spidroin gene catalogue.</title>
        <authorList>
            <person name="Kono N."/>
            <person name="Nakamura H."/>
            <person name="Ohtoshi R."/>
            <person name="Moran D.A.P."/>
            <person name="Shinohara A."/>
            <person name="Yoshida Y."/>
            <person name="Fujiwara M."/>
            <person name="Mori M."/>
            <person name="Tomita M."/>
            <person name="Arakawa K."/>
        </authorList>
    </citation>
    <scope>NUCLEOTIDE SEQUENCE [LARGE SCALE GENOMIC DNA]</scope>
</reference>
<feature type="non-terminal residue" evidence="1">
    <location>
        <position position="1"/>
    </location>
</feature>
<gene>
    <name evidence="1" type="ORF">AVEN_151993_1</name>
</gene>
<dbReference type="Proteomes" id="UP000499080">
    <property type="component" value="Unassembled WGS sequence"/>
</dbReference>
<dbReference type="EMBL" id="BGPR01041035">
    <property type="protein sequence ID" value="GBO17272.1"/>
    <property type="molecule type" value="Genomic_DNA"/>
</dbReference>
<sequence>LQDFVLFKPGKFRYFDTKSSDPFELHLGHSISGRGMAATIPAGSPRCGINCRGISGTGTQRQL</sequence>
<name>A0A4Y2UYC8_ARAVE</name>
<comment type="caution">
    <text evidence="1">The sequence shown here is derived from an EMBL/GenBank/DDBJ whole genome shotgun (WGS) entry which is preliminary data.</text>
</comment>
<evidence type="ECO:0000313" key="1">
    <source>
        <dbReference type="EMBL" id="GBO17272.1"/>
    </source>
</evidence>
<organism evidence="1 2">
    <name type="scientific">Araneus ventricosus</name>
    <name type="common">Orbweaver spider</name>
    <name type="synonym">Epeira ventricosa</name>
    <dbReference type="NCBI Taxonomy" id="182803"/>
    <lineage>
        <taxon>Eukaryota</taxon>
        <taxon>Metazoa</taxon>
        <taxon>Ecdysozoa</taxon>
        <taxon>Arthropoda</taxon>
        <taxon>Chelicerata</taxon>
        <taxon>Arachnida</taxon>
        <taxon>Araneae</taxon>
        <taxon>Araneomorphae</taxon>
        <taxon>Entelegynae</taxon>
        <taxon>Araneoidea</taxon>
        <taxon>Araneidae</taxon>
        <taxon>Araneus</taxon>
    </lineage>
</organism>
<protein>
    <submittedName>
        <fullName evidence="1">Uncharacterized protein</fullName>
    </submittedName>
</protein>
<proteinExistence type="predicted"/>
<keyword evidence="2" id="KW-1185">Reference proteome</keyword>
<accession>A0A4Y2UYC8</accession>
<evidence type="ECO:0000313" key="2">
    <source>
        <dbReference type="Proteomes" id="UP000499080"/>
    </source>
</evidence>
<dbReference type="AlphaFoldDB" id="A0A4Y2UYC8"/>